<dbReference type="Gene3D" id="2.60.420.10">
    <property type="entry name" value="Maltose phosphorylase, domain 3"/>
    <property type="match status" value="1"/>
</dbReference>
<reference evidence="3 4" key="1">
    <citation type="submission" date="2019-04" db="EMBL/GenBank/DDBJ databases">
        <title>Cohnella sp. nov. isolated from preserved vegetables.</title>
        <authorList>
            <person name="Lin S.-Y."/>
            <person name="Hung M.-H."/>
            <person name="Young C.-C."/>
        </authorList>
    </citation>
    <scope>NUCLEOTIDE SEQUENCE [LARGE SCALE GENOMIC DNA]</scope>
    <source>
        <strain evidence="3 4">CC-MHH1044</strain>
    </source>
</reference>
<gene>
    <name evidence="3" type="ORF">E6C55_06690</name>
</gene>
<dbReference type="AlphaFoldDB" id="A0A4S4C576"/>
<dbReference type="Pfam" id="PF17389">
    <property type="entry name" value="Bac_rhamnosid6H"/>
    <property type="match status" value="1"/>
</dbReference>
<keyword evidence="4" id="KW-1185">Reference proteome</keyword>
<protein>
    <recommendedName>
        <fullName evidence="5">Alpha-L-rhamnosidase six-hairpin glycosidase domain-containing protein</fullName>
    </recommendedName>
</protein>
<evidence type="ECO:0000313" key="4">
    <source>
        <dbReference type="Proteomes" id="UP000310636"/>
    </source>
</evidence>
<sequence>MHWNRRQASVARGGSGRKRFAGAAFLHGIQGGISLMKLAKPIFLKGLYLEKNIQAGFRKVVRRPEASDGACLLKITARTFYRLYVDGRLMGHGPARAAHGHARVDVLDITAVMTEGREHTLAVELAGYNDPNVYVTGESSFLMAELTVGDTVLAYTDHSWQGFRLYQRRQLTEAFSHARCLGETYDMDRSFIDWRTNVGEEPVGQTEVEELDERPVLLPRVVPLPDMRVTRNARLISVHDTEVDPDLAIAPHPHFREETNYFHTFPPIVDRPSVACSRELPLPFTGIIQRMDRDNHCTIQPAPGRAAALAYDFGEMNSGFIGIEYTCLEAGTLDLVFTDLLEDRGTFNPRRSGSNCVIRLNSQPGRFTFVVFEPHAFRYVKLIVRGQAFTIHDLFTVLYQFQPPLHKAFLCNDGELNRIYDAAEQTLIMNTLDVFMDCPGRERAGWLCDSYWSGRAALLMLGDTSVERAMLDNFLRSDQAPLDEGFFPVCYPSGFANQGCFIPNWPLFLILELDEYVSRSGDTSMLADYRQTVADLIGQFALYENLAGLLENLPGYVFVEWSSANLPEYKSPISVGTNALYAYVLQRAGEIYRNTEWADKADRLQRLLLGSSFTGSWYADSLAHDSERGLTPGSLCSEAVQYYVLRFAVSDRSDRAEMVSRLIEAHGPSAPQLASDVALARANVFIGYFLRFDLLAGWGEHRRLLQEMKALFSYMIDNGPGTLWEHTVSSDSVCHGFASHAGVWLVRDILGLHAPDELNRTVRLAPHPCGLKWCKGTLICQGGTISVEWHQTESRFELIAHVPERYNVLLEVPPPFVHGARVEQSSSLKGQIHLIINK</sequence>
<dbReference type="PANTHER" id="PTHR34987">
    <property type="entry name" value="C, PUTATIVE (AFU_ORTHOLOGUE AFUA_3G02880)-RELATED"/>
    <property type="match status" value="1"/>
</dbReference>
<feature type="domain" description="Alpha-L-rhamnosidase six-hairpin glycosidase" evidence="1">
    <location>
        <begin position="409"/>
        <end position="599"/>
    </location>
</feature>
<proteinExistence type="predicted"/>
<dbReference type="SUPFAM" id="SSF48208">
    <property type="entry name" value="Six-hairpin glycosidases"/>
    <property type="match status" value="1"/>
</dbReference>
<dbReference type="PANTHER" id="PTHR34987:SF2">
    <property type="entry name" value="B, PUTATIVE (AFU_ORTHOLOGUE AFUA_7G05040)-RELATED"/>
    <property type="match status" value="1"/>
</dbReference>
<dbReference type="EMBL" id="SSOB01000006">
    <property type="protein sequence ID" value="THF82742.1"/>
    <property type="molecule type" value="Genomic_DNA"/>
</dbReference>
<dbReference type="Gene3D" id="1.50.10.10">
    <property type="match status" value="1"/>
</dbReference>
<name>A0A4S4C576_9BACL</name>
<accession>A0A4S4C576</accession>
<dbReference type="RefSeq" id="WP_136369003.1">
    <property type="nucleotide sequence ID" value="NZ_SSOB01000006.1"/>
</dbReference>
<dbReference type="GO" id="GO:0005975">
    <property type="term" value="P:carbohydrate metabolic process"/>
    <property type="evidence" value="ECO:0007669"/>
    <property type="project" value="InterPro"/>
</dbReference>
<dbReference type="Gene3D" id="2.60.120.260">
    <property type="entry name" value="Galactose-binding domain-like"/>
    <property type="match status" value="2"/>
</dbReference>
<comment type="caution">
    <text evidence="3">The sequence shown here is derived from an EMBL/GenBank/DDBJ whole genome shotgun (WGS) entry which is preliminary data.</text>
</comment>
<evidence type="ECO:0000313" key="3">
    <source>
        <dbReference type="EMBL" id="THF82742.1"/>
    </source>
</evidence>
<dbReference type="InterPro" id="IPR008928">
    <property type="entry name" value="6-hairpin_glycosidase_sf"/>
</dbReference>
<dbReference type="InterPro" id="IPR035396">
    <property type="entry name" value="Bac_rhamnosid6H"/>
</dbReference>
<dbReference type="InterPro" id="IPR035398">
    <property type="entry name" value="Bac_rhamnosid_C"/>
</dbReference>
<dbReference type="Pfam" id="PF17390">
    <property type="entry name" value="Bac_rhamnosid_C"/>
    <property type="match status" value="1"/>
</dbReference>
<evidence type="ECO:0000259" key="2">
    <source>
        <dbReference type="Pfam" id="PF17390"/>
    </source>
</evidence>
<organism evidence="3 4">
    <name type="scientific">Cohnella fermenti</name>
    <dbReference type="NCBI Taxonomy" id="2565925"/>
    <lineage>
        <taxon>Bacteria</taxon>
        <taxon>Bacillati</taxon>
        <taxon>Bacillota</taxon>
        <taxon>Bacilli</taxon>
        <taxon>Bacillales</taxon>
        <taxon>Paenibacillaceae</taxon>
        <taxon>Cohnella</taxon>
    </lineage>
</organism>
<dbReference type="OrthoDB" id="9815108at2"/>
<evidence type="ECO:0008006" key="5">
    <source>
        <dbReference type="Google" id="ProtNLM"/>
    </source>
</evidence>
<dbReference type="Proteomes" id="UP000310636">
    <property type="component" value="Unassembled WGS sequence"/>
</dbReference>
<dbReference type="InterPro" id="IPR012341">
    <property type="entry name" value="6hp_glycosidase-like_sf"/>
</dbReference>
<evidence type="ECO:0000259" key="1">
    <source>
        <dbReference type="Pfam" id="PF17389"/>
    </source>
</evidence>
<feature type="domain" description="Alpha-L-rhamnosidase C-terminal" evidence="2">
    <location>
        <begin position="760"/>
        <end position="814"/>
    </location>
</feature>